<dbReference type="RefSeq" id="WP_124943441.1">
    <property type="nucleotide sequence ID" value="NZ_RHGY01000006.1"/>
</dbReference>
<proteinExistence type="predicted"/>
<organism evidence="2 3">
    <name type="scientific">Weissella viridescens</name>
    <name type="common">Lactobacillus viridescens</name>
    <dbReference type="NCBI Taxonomy" id="1629"/>
    <lineage>
        <taxon>Bacteria</taxon>
        <taxon>Bacillati</taxon>
        <taxon>Bacillota</taxon>
        <taxon>Bacilli</taxon>
        <taxon>Lactobacillales</taxon>
        <taxon>Lactobacillaceae</taxon>
        <taxon>Weissella</taxon>
    </lineage>
</organism>
<dbReference type="OrthoDB" id="9930799at2"/>
<evidence type="ECO:0000313" key="2">
    <source>
        <dbReference type="EMBL" id="RRG17683.1"/>
    </source>
</evidence>
<feature type="compositionally biased region" description="Basic and acidic residues" evidence="1">
    <location>
        <begin position="49"/>
        <end position="62"/>
    </location>
</feature>
<protein>
    <submittedName>
        <fullName evidence="2">Uncharacterized protein</fullName>
    </submittedName>
</protein>
<accession>A0A3P2RAW1</accession>
<dbReference type="Proteomes" id="UP000275836">
    <property type="component" value="Unassembled WGS sequence"/>
</dbReference>
<name>A0A3P2RAW1_WEIVI</name>
<sequence length="102" mass="11580">MPKPKRNWVIWVLLVVLLLTMAIGSYYIQNVQHARLQQQQKQQPASVGRESKAVQSARRELTRAGISTKRVSTAQMQRVMNAAEHADESVVTYAKKHPNTLN</sequence>
<reference evidence="2 3" key="1">
    <citation type="submission" date="2018-10" db="EMBL/GenBank/DDBJ databases">
        <title>Draft genome sequence of Weissella viridescens UCO-SMC3.</title>
        <authorList>
            <person name="Garcia-Cancino A."/>
            <person name="Espinoza-Monje M."/>
            <person name="Albarracin L."/>
            <person name="Garcia-Castillo V."/>
            <person name="Campos-Martin J."/>
            <person name="Nakano Y."/>
            <person name="Guitierrez-Zamorano C."/>
            <person name="Ikeda-Ohtsubo W."/>
            <person name="Morita H."/>
            <person name="Kitazawa H."/>
            <person name="Villena J."/>
        </authorList>
    </citation>
    <scope>NUCLEOTIDE SEQUENCE [LARGE SCALE GENOMIC DNA]</scope>
    <source>
        <strain evidence="2 3">UCO-SMC3</strain>
    </source>
</reference>
<evidence type="ECO:0000313" key="3">
    <source>
        <dbReference type="Proteomes" id="UP000275836"/>
    </source>
</evidence>
<feature type="region of interest" description="Disordered" evidence="1">
    <location>
        <begin position="38"/>
        <end position="67"/>
    </location>
</feature>
<dbReference type="AlphaFoldDB" id="A0A3P2RAW1"/>
<gene>
    <name evidence="2" type="ORF">D3P96_05880</name>
</gene>
<dbReference type="EMBL" id="RHGY01000006">
    <property type="protein sequence ID" value="RRG17683.1"/>
    <property type="molecule type" value="Genomic_DNA"/>
</dbReference>
<comment type="caution">
    <text evidence="2">The sequence shown here is derived from an EMBL/GenBank/DDBJ whole genome shotgun (WGS) entry which is preliminary data.</text>
</comment>
<evidence type="ECO:0000256" key="1">
    <source>
        <dbReference type="SAM" id="MobiDB-lite"/>
    </source>
</evidence>